<name>A0ACC1RLW6_9APHY</name>
<evidence type="ECO:0000313" key="2">
    <source>
        <dbReference type="Proteomes" id="UP001148662"/>
    </source>
</evidence>
<dbReference type="Proteomes" id="UP001148662">
    <property type="component" value="Unassembled WGS sequence"/>
</dbReference>
<protein>
    <submittedName>
        <fullName evidence="1">Uncharacterized protein</fullName>
    </submittedName>
</protein>
<keyword evidence="2" id="KW-1185">Reference proteome</keyword>
<comment type="caution">
    <text evidence="1">The sequence shown here is derived from an EMBL/GenBank/DDBJ whole genome shotgun (WGS) entry which is preliminary data.</text>
</comment>
<evidence type="ECO:0000313" key="1">
    <source>
        <dbReference type="EMBL" id="KAJ3521286.1"/>
    </source>
</evidence>
<sequence length="740" mass="85513">MRPYKRHYRTLLGDAFDVYLSILREVERRMQAALKRDTPDWRALNSCPACCYQLEGEPELPRGRMFAMDGNNSLKRLIKHGDRETADRRIFTESDYFLSREYVNKYKDEVKSRKQQTAAKTSGRTPAARTTDPDEEVDDVELGAPGEGDPTDGAWDMVNFVKICVKNWKSAAAEEKKKMWKIFDETGIFASACRHGFILWIANMIKSGELAKYPLAVMAKILEVIKDRPCGAYDIGCSFLATILKSSLAGPFMRANGTMIVNAFHGYSHNYACQMVYHPTRLTGMGLEDFETMERIFSASNALASVVRHMSPYRRGVFIDLHFQQWDRDKYENSALMLYNNYVQALGIIERERKNMEEMLVRHQCTEADLEAWAQEEANYIETLGEESPYDVHAMTYIELLQAWQHAKDEYTAANDELAATVPANYKYTPLAQAPQLLQQEFSETRKLETKRRRLAAKVEIADARAGEMEEKMGIERRWTPEDSAYKEMQAYTREREYHRALDHLQKLMVRRLFELQKLRMSGTGYKMRTQLAKSLQTRCRALRNAVDQYNKAAKALGRQTANWQVVTHFSFLEQFPLLRETRRDVLDRPWVLPDVRAAMQQQRRIKRAKEEIERCNIEIRCLHTHILDETDDVERILAELLSSSSPLYGPVKDWWTYRRRTNIELLTCIQRLYRKKGYTGNPTAGNRIGRAARSNTSTVELEVEAGAEDNSTPEVDEDGDDADNEELDTMCSYIDTLST</sequence>
<organism evidence="1 2">
    <name type="scientific">Phlebia brevispora</name>
    <dbReference type="NCBI Taxonomy" id="194682"/>
    <lineage>
        <taxon>Eukaryota</taxon>
        <taxon>Fungi</taxon>
        <taxon>Dikarya</taxon>
        <taxon>Basidiomycota</taxon>
        <taxon>Agaricomycotina</taxon>
        <taxon>Agaricomycetes</taxon>
        <taxon>Polyporales</taxon>
        <taxon>Meruliaceae</taxon>
        <taxon>Phlebia</taxon>
    </lineage>
</organism>
<accession>A0ACC1RLW6</accession>
<proteinExistence type="predicted"/>
<dbReference type="EMBL" id="JANHOG010002650">
    <property type="protein sequence ID" value="KAJ3521286.1"/>
    <property type="molecule type" value="Genomic_DNA"/>
</dbReference>
<gene>
    <name evidence="1" type="ORF">NM688_g9035</name>
</gene>
<reference evidence="1" key="1">
    <citation type="submission" date="2022-07" db="EMBL/GenBank/DDBJ databases">
        <title>Genome Sequence of Phlebia brevispora.</title>
        <authorList>
            <person name="Buettner E."/>
        </authorList>
    </citation>
    <scope>NUCLEOTIDE SEQUENCE</scope>
    <source>
        <strain evidence="1">MPL23</strain>
    </source>
</reference>